<protein>
    <submittedName>
        <fullName evidence="1">ABC transporter substrate-binding protein</fullName>
    </submittedName>
</protein>
<dbReference type="Pfam" id="PF05494">
    <property type="entry name" value="MlaC"/>
    <property type="match status" value="1"/>
</dbReference>
<name>A0A2A8CYE9_9BACT</name>
<dbReference type="InterPro" id="IPR008869">
    <property type="entry name" value="MlaC/ttg2D"/>
</dbReference>
<reference evidence="1 2" key="1">
    <citation type="submission" date="2017-10" db="EMBL/GenBank/DDBJ databases">
        <title>Draft genome of Longibacter Salinarum.</title>
        <authorList>
            <person name="Goh K.M."/>
            <person name="Shamsir M.S."/>
            <person name="Lim S.W."/>
        </authorList>
    </citation>
    <scope>NUCLEOTIDE SEQUENCE [LARGE SCALE GENOMIC DNA]</scope>
    <source>
        <strain evidence="1 2">KCTC 52045</strain>
    </source>
</reference>
<comment type="caution">
    <text evidence="1">The sequence shown here is derived from an EMBL/GenBank/DDBJ whole genome shotgun (WGS) entry which is preliminary data.</text>
</comment>
<dbReference type="OrthoDB" id="9798905at2"/>
<accession>A0A2A8CYE9</accession>
<proteinExistence type="predicted"/>
<dbReference type="InterPro" id="IPR042245">
    <property type="entry name" value="Tgt2/MlaC_sf"/>
</dbReference>
<gene>
    <name evidence="1" type="ORF">CRI94_09465</name>
</gene>
<dbReference type="PANTHER" id="PTHR36573:SF1">
    <property type="entry name" value="INTERMEMBRANE PHOSPHOLIPID TRANSPORT SYSTEM BINDING PROTEIN MLAC"/>
    <property type="match status" value="1"/>
</dbReference>
<dbReference type="EMBL" id="PDEQ01000004">
    <property type="protein sequence ID" value="PEN13676.1"/>
    <property type="molecule type" value="Genomic_DNA"/>
</dbReference>
<sequence length="169" mass="19264">MLESRDQQIKSILDGDTSAFSDQQREELKTLINGVIDFRAMGQVALGPFWSDLSDDQKNEFVDVFRDIVRAQSLADLEVYNSKVTYEKINVEEDSAYVQTLTEYEGTETPVVYDLQKQNDTWVAQDIILDGVSTAESYARSFQTVVRKRGFDALMTSLKKKRDKVTSAR</sequence>
<dbReference type="Gene3D" id="3.10.450.710">
    <property type="entry name" value="Tgt2/MlaC"/>
    <property type="match status" value="1"/>
</dbReference>
<dbReference type="PANTHER" id="PTHR36573">
    <property type="entry name" value="INTERMEMBRANE PHOSPHOLIPID TRANSPORT SYSTEM BINDING PROTEIN MLAC"/>
    <property type="match status" value="1"/>
</dbReference>
<evidence type="ECO:0000313" key="2">
    <source>
        <dbReference type="Proteomes" id="UP000220102"/>
    </source>
</evidence>
<dbReference type="AlphaFoldDB" id="A0A2A8CYE9"/>
<organism evidence="1 2">
    <name type="scientific">Longibacter salinarum</name>
    <dbReference type="NCBI Taxonomy" id="1850348"/>
    <lineage>
        <taxon>Bacteria</taxon>
        <taxon>Pseudomonadati</taxon>
        <taxon>Rhodothermota</taxon>
        <taxon>Rhodothermia</taxon>
        <taxon>Rhodothermales</taxon>
        <taxon>Salisaetaceae</taxon>
        <taxon>Longibacter</taxon>
    </lineage>
</organism>
<evidence type="ECO:0000313" key="1">
    <source>
        <dbReference type="EMBL" id="PEN13676.1"/>
    </source>
</evidence>
<keyword evidence="2" id="KW-1185">Reference proteome</keyword>
<dbReference type="Proteomes" id="UP000220102">
    <property type="component" value="Unassembled WGS sequence"/>
</dbReference>